<dbReference type="EMBL" id="BSYA01000138">
    <property type="protein sequence ID" value="GMG34387.1"/>
    <property type="molecule type" value="Genomic_DNA"/>
</dbReference>
<name>A0AAN4YTC0_ASPOZ</name>
<feature type="region of interest" description="Disordered" evidence="1">
    <location>
        <begin position="55"/>
        <end position="107"/>
    </location>
</feature>
<dbReference type="Proteomes" id="UP001165205">
    <property type="component" value="Unassembled WGS sequence"/>
</dbReference>
<evidence type="ECO:0000313" key="3">
    <source>
        <dbReference type="Proteomes" id="UP001165205"/>
    </source>
</evidence>
<evidence type="ECO:0000313" key="2">
    <source>
        <dbReference type="EMBL" id="GMG34387.1"/>
    </source>
</evidence>
<feature type="compositionally biased region" description="Acidic residues" evidence="1">
    <location>
        <begin position="85"/>
        <end position="103"/>
    </location>
</feature>
<accession>A0AAN4YTC0</accession>
<reference evidence="2" key="1">
    <citation type="submission" date="2023-04" db="EMBL/GenBank/DDBJ databases">
        <title>Aspergillus oryzae NBRC 4228.</title>
        <authorList>
            <person name="Ichikawa N."/>
            <person name="Sato H."/>
            <person name="Tonouchi N."/>
        </authorList>
    </citation>
    <scope>NUCLEOTIDE SEQUENCE</scope>
    <source>
        <strain evidence="2">NBRC 4228</strain>
    </source>
</reference>
<proteinExistence type="predicted"/>
<comment type="caution">
    <text evidence="2">The sequence shown here is derived from an EMBL/GenBank/DDBJ whole genome shotgun (WGS) entry which is preliminary data.</text>
</comment>
<gene>
    <name evidence="2" type="ORF">Aory04_000975300</name>
</gene>
<organism evidence="2 3">
    <name type="scientific">Aspergillus oryzae</name>
    <name type="common">Yellow koji mold</name>
    <dbReference type="NCBI Taxonomy" id="5062"/>
    <lineage>
        <taxon>Eukaryota</taxon>
        <taxon>Fungi</taxon>
        <taxon>Dikarya</taxon>
        <taxon>Ascomycota</taxon>
        <taxon>Pezizomycotina</taxon>
        <taxon>Eurotiomycetes</taxon>
        <taxon>Eurotiomycetidae</taxon>
        <taxon>Eurotiales</taxon>
        <taxon>Aspergillaceae</taxon>
        <taxon>Aspergillus</taxon>
        <taxon>Aspergillus subgen. Circumdati</taxon>
    </lineage>
</organism>
<sequence>MDLIRYILIFTRVHDILPDNGADIVDKDEDVHAHDADRHGGADALHAVTVESLAQGDGGQGEAGVGEDHGPPVEVEGLGGRADDGDNGDAEEPETQGPEEDAGGDGQQLDDAAIFQGVGVVEQLEVFGEAFAHADEGEGCEGGGSDADEHAWSVVAVGEAGLHQSADVVGVHHEADGEAEALEGDAGADDGEGCASGLLFTDDGGDGAAEHDGEGWKDP</sequence>
<feature type="compositionally biased region" description="Acidic residues" evidence="1">
    <location>
        <begin position="178"/>
        <end position="192"/>
    </location>
</feature>
<evidence type="ECO:0000256" key="1">
    <source>
        <dbReference type="SAM" id="MobiDB-lite"/>
    </source>
</evidence>
<feature type="compositionally biased region" description="Basic and acidic residues" evidence="1">
    <location>
        <begin position="208"/>
        <end position="219"/>
    </location>
</feature>
<feature type="region of interest" description="Disordered" evidence="1">
    <location>
        <begin position="178"/>
        <end position="219"/>
    </location>
</feature>
<dbReference type="AlphaFoldDB" id="A0AAN4YTC0"/>
<protein>
    <submittedName>
        <fullName evidence="2">Unnamed protein product</fullName>
    </submittedName>
</protein>